<dbReference type="PANTHER" id="PTHR41913:SF1">
    <property type="entry name" value="DUF1684 DOMAIN-CONTAINING PROTEIN"/>
    <property type="match status" value="1"/>
</dbReference>
<dbReference type="PANTHER" id="PTHR41913">
    <property type="entry name" value="DUF1684 DOMAIN-CONTAINING PROTEIN"/>
    <property type="match status" value="1"/>
</dbReference>
<sequence>MPVPEHLAGQWREWRHRHVAELTRPYGWTALVAQYWLHEGSSGVELDLLPGTWGVQDGRVIFTPPADGPTLSVNGEHPARPVEIVTGRNQTYGHGASVPVYFGVREVETVPRTNDAGDRIFGVRVRDPRLAASAADIGLTAFDYDPAWRIPAVFSPAERDDVEQETVERGVRETTTRIGTLRFEHEGRPYELALIGKDAGDRVQPVAHIRDRSSGPVTYGAGRVIELRFSEDGAGRIDWIDFNYATALPCAVTNFVTCPLPPAQNHLDFEVLAGEKKPANDVARVLTYEPPAD</sequence>
<evidence type="ECO:0000313" key="2">
    <source>
        <dbReference type="Proteomes" id="UP001500851"/>
    </source>
</evidence>
<evidence type="ECO:0000313" key="1">
    <source>
        <dbReference type="EMBL" id="GAA1790461.1"/>
    </source>
</evidence>
<proteinExistence type="predicted"/>
<gene>
    <name evidence="1" type="ORF">GCM10009768_19330</name>
</gene>
<protein>
    <submittedName>
        <fullName evidence="1">DUF1684 domain-containing protein</fullName>
    </submittedName>
</protein>
<dbReference type="Proteomes" id="UP001500851">
    <property type="component" value="Unassembled WGS sequence"/>
</dbReference>
<comment type="caution">
    <text evidence="1">The sequence shown here is derived from an EMBL/GenBank/DDBJ whole genome shotgun (WGS) entry which is preliminary data.</text>
</comment>
<dbReference type="RefSeq" id="WP_046456625.1">
    <property type="nucleotide sequence ID" value="NZ_BAAAOB010000002.1"/>
</dbReference>
<name>A0ABN2LM14_9MICO</name>
<accession>A0ABN2LM14</accession>
<dbReference type="InterPro" id="IPR012467">
    <property type="entry name" value="DUF1684"/>
</dbReference>
<keyword evidence="2" id="KW-1185">Reference proteome</keyword>
<reference evidence="1 2" key="1">
    <citation type="journal article" date="2019" name="Int. J. Syst. Evol. Microbiol.">
        <title>The Global Catalogue of Microorganisms (GCM) 10K type strain sequencing project: providing services to taxonomists for standard genome sequencing and annotation.</title>
        <authorList>
            <consortium name="The Broad Institute Genomics Platform"/>
            <consortium name="The Broad Institute Genome Sequencing Center for Infectious Disease"/>
            <person name="Wu L."/>
            <person name="Ma J."/>
        </authorList>
    </citation>
    <scope>NUCLEOTIDE SEQUENCE [LARGE SCALE GENOMIC DNA]</scope>
    <source>
        <strain evidence="1 2">JCM 14736</strain>
    </source>
</reference>
<organism evidence="1 2">
    <name type="scientific">Leucobacter iarius</name>
    <dbReference type="NCBI Taxonomy" id="333963"/>
    <lineage>
        <taxon>Bacteria</taxon>
        <taxon>Bacillati</taxon>
        <taxon>Actinomycetota</taxon>
        <taxon>Actinomycetes</taxon>
        <taxon>Micrococcales</taxon>
        <taxon>Microbacteriaceae</taxon>
        <taxon>Leucobacter</taxon>
    </lineage>
</organism>
<dbReference type="EMBL" id="BAAAOB010000002">
    <property type="protein sequence ID" value="GAA1790461.1"/>
    <property type="molecule type" value="Genomic_DNA"/>
</dbReference>
<dbReference type="Pfam" id="PF07920">
    <property type="entry name" value="DUF1684"/>
    <property type="match status" value="1"/>
</dbReference>